<reference evidence="1" key="2">
    <citation type="submission" date="2025-08" db="UniProtKB">
        <authorList>
            <consortium name="Ensembl"/>
        </authorList>
    </citation>
    <scope>IDENTIFICATION</scope>
</reference>
<sequence length="105" mass="12147">MSSAFSFITNVLDIQLVRTSFFIKQADFLLFLTIELCIENKFNDICINNQNEIIIVHCKHHSIKRRVFRNIGLINTLAKHWSVIIGIQYNNMDDCSARSLRCASV</sequence>
<name>A0A667WTM1_9TELE</name>
<evidence type="ECO:0000313" key="1">
    <source>
        <dbReference type="Ensembl" id="ENSMMDP00005005782.1"/>
    </source>
</evidence>
<dbReference type="InParanoid" id="A0A667WTM1"/>
<reference evidence="1" key="1">
    <citation type="submission" date="2019-06" db="EMBL/GenBank/DDBJ databases">
        <authorList>
            <consortium name="Wellcome Sanger Institute Data Sharing"/>
        </authorList>
    </citation>
    <scope>NUCLEOTIDE SEQUENCE [LARGE SCALE GENOMIC DNA]</scope>
</reference>
<dbReference type="Proteomes" id="UP000472263">
    <property type="component" value="Chromosome 10"/>
</dbReference>
<proteinExistence type="predicted"/>
<reference evidence="1" key="3">
    <citation type="submission" date="2025-09" db="UniProtKB">
        <authorList>
            <consortium name="Ensembl"/>
        </authorList>
    </citation>
    <scope>IDENTIFICATION</scope>
</reference>
<dbReference type="AlphaFoldDB" id="A0A667WTM1"/>
<organism evidence="1 2">
    <name type="scientific">Myripristis murdjan</name>
    <name type="common">pinecone soldierfish</name>
    <dbReference type="NCBI Taxonomy" id="586833"/>
    <lineage>
        <taxon>Eukaryota</taxon>
        <taxon>Metazoa</taxon>
        <taxon>Chordata</taxon>
        <taxon>Craniata</taxon>
        <taxon>Vertebrata</taxon>
        <taxon>Euteleostomi</taxon>
        <taxon>Actinopterygii</taxon>
        <taxon>Neopterygii</taxon>
        <taxon>Teleostei</taxon>
        <taxon>Neoteleostei</taxon>
        <taxon>Acanthomorphata</taxon>
        <taxon>Holocentriformes</taxon>
        <taxon>Holocentridae</taxon>
        <taxon>Myripristis</taxon>
    </lineage>
</organism>
<evidence type="ECO:0000313" key="2">
    <source>
        <dbReference type="Proteomes" id="UP000472263"/>
    </source>
</evidence>
<accession>A0A667WTM1</accession>
<protein>
    <submittedName>
        <fullName evidence="1">Uncharacterized protein</fullName>
    </submittedName>
</protein>
<keyword evidence="2" id="KW-1185">Reference proteome</keyword>
<dbReference type="Ensembl" id="ENSMMDT00005005934.1">
    <property type="protein sequence ID" value="ENSMMDP00005005782.1"/>
    <property type="gene ID" value="ENSMMDG00005003228.1"/>
</dbReference>